<dbReference type="AlphaFoldDB" id="A0A0E0RBX9"/>
<feature type="region of interest" description="Disordered" evidence="1">
    <location>
        <begin position="140"/>
        <end position="163"/>
    </location>
</feature>
<dbReference type="EnsemblPlants" id="ORUFI11G24230.2">
    <property type="protein sequence ID" value="ORUFI11G24230.2"/>
    <property type="gene ID" value="ORUFI11G24230"/>
</dbReference>
<keyword evidence="3" id="KW-1185">Reference proteome</keyword>
<sequence>MWRSNDECPGDLIASRRTSVFAIGGHTMLPAKEHSKAWRLSFHPCIGLYLLWFASRYGDMLASERNTYGWEAGIVTSTCLNSHFVIFFPFSFPCAGECSCCVLLVTVRMKLPCNCDLYHVVNSTSKWFFHTAFATTQTSKQSSMHPSSKNGINGGSSHGGHES</sequence>
<reference evidence="3" key="1">
    <citation type="submission" date="2013-06" db="EMBL/GenBank/DDBJ databases">
        <authorList>
            <person name="Zhao Q."/>
        </authorList>
    </citation>
    <scope>NUCLEOTIDE SEQUENCE</scope>
    <source>
        <strain evidence="3">cv. W1943</strain>
    </source>
</reference>
<protein>
    <submittedName>
        <fullName evidence="2">Uncharacterized protein</fullName>
    </submittedName>
</protein>
<dbReference type="HOGENOM" id="CLU_1629749_0_0_1"/>
<dbReference type="Gramene" id="ORUFI11G24230.2">
    <property type="protein sequence ID" value="ORUFI11G24230.2"/>
    <property type="gene ID" value="ORUFI11G24230"/>
</dbReference>
<proteinExistence type="predicted"/>
<accession>A0A0E0RBX9</accession>
<name>A0A0E0RBX9_ORYRU</name>
<reference evidence="2" key="2">
    <citation type="submission" date="2015-06" db="UniProtKB">
        <authorList>
            <consortium name="EnsemblPlants"/>
        </authorList>
    </citation>
    <scope>IDENTIFICATION</scope>
</reference>
<evidence type="ECO:0000256" key="1">
    <source>
        <dbReference type="SAM" id="MobiDB-lite"/>
    </source>
</evidence>
<evidence type="ECO:0000313" key="2">
    <source>
        <dbReference type="EnsemblPlants" id="ORUFI11G24230.2"/>
    </source>
</evidence>
<dbReference type="Proteomes" id="UP000008022">
    <property type="component" value="Unassembled WGS sequence"/>
</dbReference>
<organism evidence="2 3">
    <name type="scientific">Oryza rufipogon</name>
    <name type="common">Brownbeard rice</name>
    <name type="synonym">Asian wild rice</name>
    <dbReference type="NCBI Taxonomy" id="4529"/>
    <lineage>
        <taxon>Eukaryota</taxon>
        <taxon>Viridiplantae</taxon>
        <taxon>Streptophyta</taxon>
        <taxon>Embryophyta</taxon>
        <taxon>Tracheophyta</taxon>
        <taxon>Spermatophyta</taxon>
        <taxon>Magnoliopsida</taxon>
        <taxon>Liliopsida</taxon>
        <taxon>Poales</taxon>
        <taxon>Poaceae</taxon>
        <taxon>BOP clade</taxon>
        <taxon>Oryzoideae</taxon>
        <taxon>Oryzeae</taxon>
        <taxon>Oryzinae</taxon>
        <taxon>Oryza</taxon>
    </lineage>
</organism>
<evidence type="ECO:0000313" key="3">
    <source>
        <dbReference type="Proteomes" id="UP000008022"/>
    </source>
</evidence>
<feature type="compositionally biased region" description="Gly residues" evidence="1">
    <location>
        <begin position="152"/>
        <end position="163"/>
    </location>
</feature>